<dbReference type="KEGG" id="sarm:DVA86_02795"/>
<dbReference type="GO" id="GO:0005524">
    <property type="term" value="F:ATP binding"/>
    <property type="evidence" value="ECO:0007669"/>
    <property type="project" value="UniProtKB-KW"/>
</dbReference>
<dbReference type="Proteomes" id="UP000254425">
    <property type="component" value="Chromosome"/>
</dbReference>
<keyword evidence="3" id="KW-0067">ATP-binding</keyword>
<dbReference type="PANTHER" id="PTHR47016">
    <property type="entry name" value="ATP-DEPENDENT CLP PROTEASE ATP-BINDING SUBUNIT CLPT1, CHLOROPLASTIC"/>
    <property type="match status" value="1"/>
</dbReference>
<organism evidence="3 4">
    <name type="scientific">Streptomyces armeniacus</name>
    <dbReference type="NCBI Taxonomy" id="83291"/>
    <lineage>
        <taxon>Bacteria</taxon>
        <taxon>Bacillati</taxon>
        <taxon>Actinomycetota</taxon>
        <taxon>Actinomycetes</taxon>
        <taxon>Kitasatosporales</taxon>
        <taxon>Streptomycetaceae</taxon>
        <taxon>Streptomyces</taxon>
    </lineage>
</organism>
<proteinExistence type="predicted"/>
<reference evidence="3 4" key="1">
    <citation type="submission" date="2018-07" db="EMBL/GenBank/DDBJ databases">
        <title>Draft genome of the type strain Streptomyces armeniacus ATCC 15676.</title>
        <authorList>
            <person name="Labana P."/>
            <person name="Gosse J.T."/>
            <person name="Boddy C.N."/>
        </authorList>
    </citation>
    <scope>NUCLEOTIDE SEQUENCE [LARGE SCALE GENOMIC DNA]</scope>
    <source>
        <strain evidence="3 4">ATCC 15676</strain>
    </source>
</reference>
<dbReference type="EMBL" id="CP031320">
    <property type="protein sequence ID" value="AXK31736.1"/>
    <property type="molecule type" value="Genomic_DNA"/>
</dbReference>
<evidence type="ECO:0000259" key="2">
    <source>
        <dbReference type="PROSITE" id="PS51903"/>
    </source>
</evidence>
<protein>
    <submittedName>
        <fullName evidence="3">ATP-dependent Clp protease ATP-binding subunit</fullName>
    </submittedName>
</protein>
<dbReference type="SUPFAM" id="SSF81923">
    <property type="entry name" value="Double Clp-N motif"/>
    <property type="match status" value="1"/>
</dbReference>
<dbReference type="Pfam" id="PF02861">
    <property type="entry name" value="Clp_N"/>
    <property type="match status" value="1"/>
</dbReference>
<keyword evidence="3" id="KW-0547">Nucleotide-binding</keyword>
<dbReference type="GO" id="GO:0006508">
    <property type="term" value="P:proteolysis"/>
    <property type="evidence" value="ECO:0007669"/>
    <property type="project" value="UniProtKB-KW"/>
</dbReference>
<dbReference type="Gene3D" id="1.10.1780.10">
    <property type="entry name" value="Clp, N-terminal domain"/>
    <property type="match status" value="1"/>
</dbReference>
<keyword evidence="1" id="KW-0677">Repeat</keyword>
<evidence type="ECO:0000313" key="3">
    <source>
        <dbReference type="EMBL" id="AXK31736.1"/>
    </source>
</evidence>
<evidence type="ECO:0000256" key="1">
    <source>
        <dbReference type="PROSITE-ProRule" id="PRU01251"/>
    </source>
</evidence>
<keyword evidence="3" id="KW-0645">Protease</keyword>
<accession>A0A345XJC0</accession>
<gene>
    <name evidence="3" type="ORF">DVA86_02795</name>
</gene>
<evidence type="ECO:0000313" key="4">
    <source>
        <dbReference type="Proteomes" id="UP000254425"/>
    </source>
</evidence>
<dbReference type="PROSITE" id="PS51903">
    <property type="entry name" value="CLP_R"/>
    <property type="match status" value="1"/>
</dbReference>
<dbReference type="PANTHER" id="PTHR47016:SF5">
    <property type="entry name" value="CLP DOMAIN SUPERFAMILY PROTEIN"/>
    <property type="match status" value="1"/>
</dbReference>
<dbReference type="InterPro" id="IPR004176">
    <property type="entry name" value="Clp_R_N"/>
</dbReference>
<name>A0A345XJC0_9ACTN</name>
<dbReference type="InterPro" id="IPR044217">
    <property type="entry name" value="CLPT1/2"/>
</dbReference>
<dbReference type="InterPro" id="IPR036628">
    <property type="entry name" value="Clp_N_dom_sf"/>
</dbReference>
<dbReference type="AlphaFoldDB" id="A0A345XJC0"/>
<keyword evidence="3" id="KW-0378">Hydrolase</keyword>
<sequence>MTNPNPVGMTNPVRLDDLIEAIKKAHSDALEQLSDAVIAADHLGELADHLIGHFVDQARRSGASWSDIGKSMGVTRQAAQKRFVPKGSGEAGDLDPSQGFNRFTLRARNVIMAAQNEAHAAGNDEMCPAHLVLGLLAEPEALAAAAITAQGVTLDSVREAASAVLPPAADEVPSLIPYNAQAKKALELTFREALRLGHNYIGTEHMLLALLEHEDGTGVLHRLGIDKGAAEEHIAQALAAYVQVASETAEAVQGEKSTQGKAG</sequence>
<dbReference type="RefSeq" id="WP_208875470.1">
    <property type="nucleotide sequence ID" value="NZ_CP031320.1"/>
</dbReference>
<keyword evidence="4" id="KW-1185">Reference proteome</keyword>
<dbReference type="GO" id="GO:0008233">
    <property type="term" value="F:peptidase activity"/>
    <property type="evidence" value="ECO:0007669"/>
    <property type="project" value="UniProtKB-KW"/>
</dbReference>
<feature type="domain" description="Clp R" evidence="2">
    <location>
        <begin position="100"/>
        <end position="247"/>
    </location>
</feature>